<dbReference type="Proteomes" id="UP001220225">
    <property type="component" value="Unassembled WGS sequence"/>
</dbReference>
<sequence>MKKEKTRTDIQKSLRFAEQLQTYLSTWLSAEKDKETEYLIEMALDTTNNIIDSIADINREQNN</sequence>
<evidence type="ECO:0000313" key="2">
    <source>
        <dbReference type="Proteomes" id="UP001220225"/>
    </source>
</evidence>
<dbReference type="EMBL" id="JAQRFN010000006">
    <property type="protein sequence ID" value="MDC9596490.1"/>
    <property type="molecule type" value="Genomic_DNA"/>
</dbReference>
<organism evidence="1 2">
    <name type="scientific">Xenorhabdus anantnagensis</name>
    <dbReference type="NCBI Taxonomy" id="3025875"/>
    <lineage>
        <taxon>Bacteria</taxon>
        <taxon>Pseudomonadati</taxon>
        <taxon>Pseudomonadota</taxon>
        <taxon>Gammaproteobacteria</taxon>
        <taxon>Enterobacterales</taxon>
        <taxon>Morganellaceae</taxon>
        <taxon>Xenorhabdus</taxon>
    </lineage>
</organism>
<keyword evidence="2" id="KW-1185">Reference proteome</keyword>
<evidence type="ECO:0000313" key="1">
    <source>
        <dbReference type="EMBL" id="MDC9596490.1"/>
    </source>
</evidence>
<dbReference type="RefSeq" id="WP_273575066.1">
    <property type="nucleotide sequence ID" value="NZ_JAQRFN010000006.1"/>
</dbReference>
<proteinExistence type="predicted"/>
<name>A0ABT5LPZ4_9GAMM</name>
<gene>
    <name evidence="1" type="ORF">PSI14_06295</name>
</gene>
<protein>
    <submittedName>
        <fullName evidence="1">Uncharacterized protein</fullName>
    </submittedName>
</protein>
<accession>A0ABT5LPZ4</accession>
<comment type="caution">
    <text evidence="1">The sequence shown here is derived from an EMBL/GenBank/DDBJ whole genome shotgun (WGS) entry which is preliminary data.</text>
</comment>
<reference evidence="1 2" key="1">
    <citation type="submission" date="2023-02" db="EMBL/GenBank/DDBJ databases">
        <title>Entomopathogenic bacteria.</title>
        <authorList>
            <person name="Machado R.A."/>
        </authorList>
    </citation>
    <scope>NUCLEOTIDE SEQUENCE [LARGE SCALE GENOMIC DNA]</scope>
    <source>
        <strain evidence="1 2">XENO-2</strain>
    </source>
</reference>